<proteinExistence type="predicted"/>
<feature type="compositionally biased region" description="Polar residues" evidence="1">
    <location>
        <begin position="265"/>
        <end position="279"/>
    </location>
</feature>
<keyword evidence="2" id="KW-0472">Membrane</keyword>
<dbReference type="EMBL" id="CP159342">
    <property type="protein sequence ID" value="XCH73406.1"/>
    <property type="molecule type" value="Genomic_DNA"/>
</dbReference>
<evidence type="ECO:0000256" key="2">
    <source>
        <dbReference type="SAM" id="Phobius"/>
    </source>
</evidence>
<dbReference type="AlphaFoldDB" id="A0AAU7M5F8"/>
<organism evidence="3">
    <name type="scientific">Micromonospora sp. CCTCC AA 2012012</name>
    <dbReference type="NCBI Taxonomy" id="3111921"/>
    <lineage>
        <taxon>Bacteria</taxon>
        <taxon>Bacillati</taxon>
        <taxon>Actinomycetota</taxon>
        <taxon>Actinomycetes</taxon>
        <taxon>Micromonosporales</taxon>
        <taxon>Micromonosporaceae</taxon>
        <taxon>Micromonospora</taxon>
    </lineage>
</organism>
<dbReference type="EMBL" id="CP157762">
    <property type="protein sequence ID" value="XBP92709.1"/>
    <property type="molecule type" value="Genomic_DNA"/>
</dbReference>
<name>A0AAU7M5F8_9ACTN</name>
<accession>A0AAU7M5F8</accession>
<evidence type="ECO:0000256" key="1">
    <source>
        <dbReference type="SAM" id="MobiDB-lite"/>
    </source>
</evidence>
<reference evidence="4" key="2">
    <citation type="submission" date="2024-06" db="EMBL/GenBank/DDBJ databases">
        <title>Micromonospora mangrovi CCTCC AA 2012012 genome sequences.</title>
        <authorList>
            <person name="Gao J."/>
        </authorList>
    </citation>
    <scope>NUCLEOTIDE SEQUENCE</scope>
    <source>
        <strain evidence="4">CCTCC AA 2012012</strain>
    </source>
</reference>
<dbReference type="RefSeq" id="WP_350932310.1">
    <property type="nucleotide sequence ID" value="NZ_CP157762.1"/>
</dbReference>
<reference evidence="3" key="1">
    <citation type="submission" date="2024-01" db="EMBL/GenBank/DDBJ databases">
        <title>The genome sequence of Micromonospora mangrovi CCTCC AA 2012012.</title>
        <authorList>
            <person name="Gao J."/>
        </authorList>
    </citation>
    <scope>NUCLEOTIDE SEQUENCE</scope>
    <source>
        <strain evidence="3">CCTCC AA 2012012</strain>
    </source>
</reference>
<sequence>MTKDRLPGGGNVFGIGRRKTQGQLAKAELNQGIGHLRQAATYAAKGAGATVGPRVQAARGAVAPTAVVVRDRASSGVASTVAAIAPLVLAVRNAQAQTAGKALTGRKVAAAKQAEVSRKAKAKNLKAAKMKQKKSRGGMMTGLLAAGTVAGLAGAMAMRRRREQQEWAEYDPTGKLDPMREDVDTIVVETPDPTAKVTDASTMSSSSGVAGGPTGAGSSAVAGGDSASTTTPGTQPVIHPNDKVPSVAEGATDVTGRPADDITKALNNGKNTAKTSGRR</sequence>
<feature type="compositionally biased region" description="Low complexity" evidence="1">
    <location>
        <begin position="216"/>
        <end position="231"/>
    </location>
</feature>
<feature type="transmembrane region" description="Helical" evidence="2">
    <location>
        <begin position="139"/>
        <end position="158"/>
    </location>
</feature>
<feature type="region of interest" description="Disordered" evidence="1">
    <location>
        <begin position="192"/>
        <end position="279"/>
    </location>
</feature>
<keyword evidence="2" id="KW-0812">Transmembrane</keyword>
<keyword evidence="2" id="KW-1133">Transmembrane helix</keyword>
<evidence type="ECO:0000313" key="3">
    <source>
        <dbReference type="EMBL" id="XBP92709.1"/>
    </source>
</evidence>
<protein>
    <submittedName>
        <fullName evidence="3">Uncharacterized protein</fullName>
    </submittedName>
</protein>
<evidence type="ECO:0000313" key="4">
    <source>
        <dbReference type="EMBL" id="XCH73406.1"/>
    </source>
</evidence>
<gene>
    <name evidence="4" type="ORF">ABUL08_24405</name>
    <name evidence="3" type="ORF">VK199_24330</name>
</gene>